<feature type="domain" description="Rrn7/TAF1B N-terminal cyclin" evidence="10">
    <location>
        <begin position="75"/>
        <end position="278"/>
    </location>
</feature>
<dbReference type="PANTHER" id="PTHR31576">
    <property type="entry name" value="TATA BOX-BINDING PROTEIN-ASSOCIATED FACTOR RNA POLYMERASE I SUBUNIT B"/>
    <property type="match status" value="1"/>
</dbReference>
<gene>
    <name evidence="11" type="primary">TAF1B</name>
    <name evidence="11" type="ORF">TNCV_1529611</name>
</gene>
<dbReference type="GO" id="GO:0005668">
    <property type="term" value="C:RNA polymerase transcription factor SL1 complex"/>
    <property type="evidence" value="ECO:0007669"/>
    <property type="project" value="TreeGrafter"/>
</dbReference>
<keyword evidence="5" id="KW-0862">Zinc</keyword>
<dbReference type="GO" id="GO:0070860">
    <property type="term" value="C:RNA polymerase I core factor complex"/>
    <property type="evidence" value="ECO:0007669"/>
    <property type="project" value="InterPro"/>
</dbReference>
<dbReference type="Pfam" id="PF20644">
    <property type="entry name" value="Rrn7_cyclin_N"/>
    <property type="match status" value="1"/>
</dbReference>
<sequence>MNCVVCDGSTFEIVDGTYYCEECNTQIESSRQEECEQESFRKRFLVSKKKKEGKKRRAKERKFYADWITPEAYTIILRKQVSALISLGASDNLKDVVLNIWCRFLQKCKIAFRNDDMAKTSIVPCLGKYAYRRDVSVLYEDKARIKRVKKSDTNMSDVGVSIDEEVTDSTLAESDMQSNDLSSVTDNGNISKCSSKDTSILEDTPLPKKVKLSSEHDTGFAPVKAQGREKSVDEMDLPKTLCFCYLGLLYTGDLILLSDILRLVNERKIPYLDATKCIQFSLELQSHDLEIFTKDLKLNIML</sequence>
<accession>A0A8X6VLF6</accession>
<dbReference type="InterPro" id="IPR033599">
    <property type="entry name" value="TAF1B/Rrn7"/>
</dbReference>
<evidence type="ECO:0000313" key="12">
    <source>
        <dbReference type="Proteomes" id="UP000887159"/>
    </source>
</evidence>
<proteinExistence type="inferred from homology"/>
<dbReference type="Proteomes" id="UP000887159">
    <property type="component" value="Unassembled WGS sequence"/>
</dbReference>
<evidence type="ECO:0000256" key="3">
    <source>
        <dbReference type="ARBA" id="ARBA00022723"/>
    </source>
</evidence>
<dbReference type="GO" id="GO:0001164">
    <property type="term" value="F:RNA polymerase I core promoter sequence-specific DNA binding"/>
    <property type="evidence" value="ECO:0007669"/>
    <property type="project" value="InterPro"/>
</dbReference>
<dbReference type="GO" id="GO:0042790">
    <property type="term" value="P:nucleolar large rRNA transcription by RNA polymerase I"/>
    <property type="evidence" value="ECO:0007669"/>
    <property type="project" value="TreeGrafter"/>
</dbReference>
<dbReference type="GO" id="GO:0008270">
    <property type="term" value="F:zinc ion binding"/>
    <property type="evidence" value="ECO:0007669"/>
    <property type="project" value="UniProtKB-KW"/>
</dbReference>
<dbReference type="AlphaFoldDB" id="A0A8X6VLF6"/>
<keyword evidence="9" id="KW-0539">Nucleus</keyword>
<name>A0A8X6VLF6_TRICX</name>
<evidence type="ECO:0000259" key="10">
    <source>
        <dbReference type="Pfam" id="PF20644"/>
    </source>
</evidence>
<comment type="subcellular location">
    <subcellularLocation>
        <location evidence="1">Nucleus</location>
        <location evidence="1">Nucleolus</location>
    </subcellularLocation>
</comment>
<keyword evidence="6" id="KW-0805">Transcription regulation</keyword>
<organism evidence="11 12">
    <name type="scientific">Trichonephila clavipes</name>
    <name type="common">Golden silk orbweaver</name>
    <name type="synonym">Nephila clavipes</name>
    <dbReference type="NCBI Taxonomy" id="2585209"/>
    <lineage>
        <taxon>Eukaryota</taxon>
        <taxon>Metazoa</taxon>
        <taxon>Ecdysozoa</taxon>
        <taxon>Arthropoda</taxon>
        <taxon>Chelicerata</taxon>
        <taxon>Arachnida</taxon>
        <taxon>Araneae</taxon>
        <taxon>Araneomorphae</taxon>
        <taxon>Entelegynae</taxon>
        <taxon>Araneoidea</taxon>
        <taxon>Nephilidae</taxon>
        <taxon>Trichonephila</taxon>
    </lineage>
</organism>
<keyword evidence="8" id="KW-0804">Transcription</keyword>
<evidence type="ECO:0000313" key="11">
    <source>
        <dbReference type="EMBL" id="GFY11769.1"/>
    </source>
</evidence>
<keyword evidence="12" id="KW-1185">Reference proteome</keyword>
<dbReference type="InterPro" id="IPR048540">
    <property type="entry name" value="Rrn7_cyclin_N"/>
</dbReference>
<evidence type="ECO:0000256" key="8">
    <source>
        <dbReference type="ARBA" id="ARBA00023163"/>
    </source>
</evidence>
<protein>
    <submittedName>
        <fullName evidence="11">TATA box-binding protein-associated factor RNA polymerase I subunit B</fullName>
    </submittedName>
</protein>
<keyword evidence="7" id="KW-0238">DNA-binding</keyword>
<evidence type="ECO:0000256" key="4">
    <source>
        <dbReference type="ARBA" id="ARBA00022771"/>
    </source>
</evidence>
<dbReference type="PANTHER" id="PTHR31576:SF2">
    <property type="entry name" value="TATA BOX-BINDING PROTEIN-ASSOCIATED FACTOR RNA POLYMERASE I SUBUNIT B"/>
    <property type="match status" value="1"/>
</dbReference>
<comment type="similarity">
    <text evidence="2">Belongs to the RRN7/TAF1B family.</text>
</comment>
<dbReference type="EMBL" id="BMAU01021308">
    <property type="protein sequence ID" value="GFY11769.1"/>
    <property type="molecule type" value="Genomic_DNA"/>
</dbReference>
<reference evidence="11" key="1">
    <citation type="submission" date="2020-08" db="EMBL/GenBank/DDBJ databases">
        <title>Multicomponent nature underlies the extraordinary mechanical properties of spider dragline silk.</title>
        <authorList>
            <person name="Kono N."/>
            <person name="Nakamura H."/>
            <person name="Mori M."/>
            <person name="Yoshida Y."/>
            <person name="Ohtoshi R."/>
            <person name="Malay A.D."/>
            <person name="Moran D.A.P."/>
            <person name="Tomita M."/>
            <person name="Numata K."/>
            <person name="Arakawa K."/>
        </authorList>
    </citation>
    <scope>NUCLEOTIDE SEQUENCE</scope>
</reference>
<evidence type="ECO:0000256" key="5">
    <source>
        <dbReference type="ARBA" id="ARBA00022833"/>
    </source>
</evidence>
<evidence type="ECO:0000256" key="6">
    <source>
        <dbReference type="ARBA" id="ARBA00023015"/>
    </source>
</evidence>
<evidence type="ECO:0000256" key="9">
    <source>
        <dbReference type="ARBA" id="ARBA00023242"/>
    </source>
</evidence>
<evidence type="ECO:0000256" key="7">
    <source>
        <dbReference type="ARBA" id="ARBA00023125"/>
    </source>
</evidence>
<evidence type="ECO:0000256" key="1">
    <source>
        <dbReference type="ARBA" id="ARBA00004604"/>
    </source>
</evidence>
<evidence type="ECO:0000256" key="2">
    <source>
        <dbReference type="ARBA" id="ARBA00006899"/>
    </source>
</evidence>
<keyword evidence="3" id="KW-0479">Metal-binding</keyword>
<comment type="caution">
    <text evidence="11">The sequence shown here is derived from an EMBL/GenBank/DDBJ whole genome shotgun (WGS) entry which is preliminary data.</text>
</comment>
<keyword evidence="4" id="KW-0863">Zinc-finger</keyword>